<comment type="subcellular location">
    <subcellularLocation>
        <location evidence="1">Membrane</location>
        <topology evidence="1">Multi-pass membrane protein</topology>
    </subcellularLocation>
</comment>
<organism evidence="9 10">
    <name type="scientific">[Candida] railenensis</name>
    <dbReference type="NCBI Taxonomy" id="45579"/>
    <lineage>
        <taxon>Eukaryota</taxon>
        <taxon>Fungi</taxon>
        <taxon>Dikarya</taxon>
        <taxon>Ascomycota</taxon>
        <taxon>Saccharomycotina</taxon>
        <taxon>Pichiomycetes</taxon>
        <taxon>Debaryomycetaceae</taxon>
        <taxon>Kurtzmaniella</taxon>
    </lineage>
</organism>
<evidence type="ECO:0000256" key="7">
    <source>
        <dbReference type="ARBA" id="ARBA00023136"/>
    </source>
</evidence>
<evidence type="ECO:0000256" key="6">
    <source>
        <dbReference type="ARBA" id="ARBA00023004"/>
    </source>
</evidence>
<dbReference type="Gene3D" id="1.20.1300.10">
    <property type="entry name" value="Fumarate reductase/succinate dehydrogenase, transmembrane subunit"/>
    <property type="match status" value="1"/>
</dbReference>
<dbReference type="CDD" id="cd03499">
    <property type="entry name" value="SQR_TypeC_SdhC"/>
    <property type="match status" value="1"/>
</dbReference>
<name>A0A9P0VWB3_9ASCO</name>
<protein>
    <submittedName>
        <fullName evidence="9">Succinate dehydrogenase [ubiquinone] cytochrome b subunit, mitochondrial</fullName>
    </submittedName>
</protein>
<dbReference type="InterPro" id="IPR018495">
    <property type="entry name" value="Succ_DH_cyt_bsu_CS"/>
</dbReference>
<dbReference type="InterPro" id="IPR014314">
    <property type="entry name" value="Succ_DH_cytb556"/>
</dbReference>
<keyword evidence="7 8" id="KW-0472">Membrane</keyword>
<sequence length="170" mass="18581">MLSRVGLGLARPSRQLLFKSTLTRCISTVKASHDQEQEILVQQRRIRPESPHLTIYKPQITMVLSSLHRITGVAMAGAFYALAVGYAAAGLTSFHFDSALIVSTFASLPTYVQVGAKAVMAYPFAFHAFNGIRHLVWDLGKELSIKGVIRTGYAVLAATAVFGSYLAFLY</sequence>
<evidence type="ECO:0000313" key="9">
    <source>
        <dbReference type="EMBL" id="CAH2351047.1"/>
    </source>
</evidence>
<evidence type="ECO:0000256" key="1">
    <source>
        <dbReference type="ARBA" id="ARBA00004141"/>
    </source>
</evidence>
<evidence type="ECO:0000313" key="10">
    <source>
        <dbReference type="Proteomes" id="UP000837801"/>
    </source>
</evidence>
<dbReference type="Proteomes" id="UP000837801">
    <property type="component" value="Unassembled WGS sequence"/>
</dbReference>
<dbReference type="GO" id="GO:0006121">
    <property type="term" value="P:mitochondrial electron transport, succinate to ubiquinone"/>
    <property type="evidence" value="ECO:0007669"/>
    <property type="project" value="TreeGrafter"/>
</dbReference>
<keyword evidence="6" id="KW-0408">Iron</keyword>
<dbReference type="PROSITE" id="PS01001">
    <property type="entry name" value="SDH_CYT_2"/>
    <property type="match status" value="1"/>
</dbReference>
<keyword evidence="5 8" id="KW-1133">Transmembrane helix</keyword>
<dbReference type="InterPro" id="IPR000701">
    <property type="entry name" value="SuccDH_FuR_B_TM-su"/>
</dbReference>
<keyword evidence="4" id="KW-0479">Metal-binding</keyword>
<dbReference type="GO" id="GO:0006099">
    <property type="term" value="P:tricarboxylic acid cycle"/>
    <property type="evidence" value="ECO:0007669"/>
    <property type="project" value="InterPro"/>
</dbReference>
<dbReference type="NCBIfam" id="TIGR02970">
    <property type="entry name" value="succ_dehyd_cytB"/>
    <property type="match status" value="1"/>
</dbReference>
<dbReference type="PANTHER" id="PTHR10978:SF5">
    <property type="entry name" value="SUCCINATE DEHYDROGENASE CYTOCHROME B560 SUBUNIT, MITOCHONDRIAL"/>
    <property type="match status" value="1"/>
</dbReference>
<keyword evidence="10" id="KW-1185">Reference proteome</keyword>
<feature type="transmembrane region" description="Helical" evidence="8">
    <location>
        <begin position="72"/>
        <end position="94"/>
    </location>
</feature>
<dbReference type="SUPFAM" id="SSF81343">
    <property type="entry name" value="Fumarate reductase respiratory complex transmembrane subunits"/>
    <property type="match status" value="1"/>
</dbReference>
<evidence type="ECO:0000256" key="8">
    <source>
        <dbReference type="SAM" id="Phobius"/>
    </source>
</evidence>
<dbReference type="EMBL" id="CAKXYY010000002">
    <property type="protein sequence ID" value="CAH2351047.1"/>
    <property type="molecule type" value="Genomic_DNA"/>
</dbReference>
<dbReference type="GO" id="GO:0046872">
    <property type="term" value="F:metal ion binding"/>
    <property type="evidence" value="ECO:0007669"/>
    <property type="project" value="UniProtKB-KW"/>
</dbReference>
<evidence type="ECO:0000256" key="2">
    <source>
        <dbReference type="ARBA" id="ARBA00022617"/>
    </source>
</evidence>
<dbReference type="GO" id="GO:0031966">
    <property type="term" value="C:mitochondrial membrane"/>
    <property type="evidence" value="ECO:0007669"/>
    <property type="project" value="UniProtKB-ARBA"/>
</dbReference>
<dbReference type="AlphaFoldDB" id="A0A9P0VWB3"/>
<feature type="transmembrane region" description="Helical" evidence="8">
    <location>
        <begin position="148"/>
        <end position="168"/>
    </location>
</feature>
<dbReference type="PANTHER" id="PTHR10978">
    <property type="entry name" value="SUCCINATE DEHYDROGENASE CYTOCHROME B560 SUBUNIT"/>
    <property type="match status" value="1"/>
</dbReference>
<accession>A0A9P0VWB3</accession>
<dbReference type="GO" id="GO:0009055">
    <property type="term" value="F:electron transfer activity"/>
    <property type="evidence" value="ECO:0007669"/>
    <property type="project" value="InterPro"/>
</dbReference>
<gene>
    <name evidence="9" type="ORF">CLIB1423_02S11056</name>
</gene>
<evidence type="ECO:0000256" key="3">
    <source>
        <dbReference type="ARBA" id="ARBA00022692"/>
    </source>
</evidence>
<evidence type="ECO:0000256" key="5">
    <source>
        <dbReference type="ARBA" id="ARBA00022989"/>
    </source>
</evidence>
<reference evidence="9" key="1">
    <citation type="submission" date="2022-03" db="EMBL/GenBank/DDBJ databases">
        <authorList>
            <person name="Legras J.-L."/>
            <person name="Devillers H."/>
            <person name="Grondin C."/>
        </authorList>
    </citation>
    <scope>NUCLEOTIDE SEQUENCE</scope>
    <source>
        <strain evidence="9">CLIB 1423</strain>
    </source>
</reference>
<evidence type="ECO:0000256" key="4">
    <source>
        <dbReference type="ARBA" id="ARBA00022723"/>
    </source>
</evidence>
<keyword evidence="3 8" id="KW-0812">Transmembrane</keyword>
<comment type="caution">
    <text evidence="9">The sequence shown here is derived from an EMBL/GenBank/DDBJ whole genome shotgun (WGS) entry which is preliminary data.</text>
</comment>
<keyword evidence="2" id="KW-0349">Heme</keyword>
<dbReference type="Pfam" id="PF01127">
    <property type="entry name" value="Sdh_cyt"/>
    <property type="match status" value="1"/>
</dbReference>
<dbReference type="OrthoDB" id="588261at2759"/>
<dbReference type="InterPro" id="IPR034804">
    <property type="entry name" value="SQR/QFR_C/D"/>
</dbReference>
<proteinExistence type="predicted"/>